<protein>
    <recommendedName>
        <fullName evidence="8">Glycine dehydrogenase (decarboxylating)</fullName>
        <ecNumber evidence="8">1.4.4.2</ecNumber>
    </recommendedName>
    <alternativeName>
        <fullName evidence="8">Glycine cleavage system P-protein</fullName>
    </alternativeName>
    <alternativeName>
        <fullName evidence="8">Glycine decarboxylase</fullName>
    </alternativeName>
    <alternativeName>
        <fullName evidence="8">Glycine dehydrogenase (aminomethyl-transferring)</fullName>
    </alternativeName>
</protein>
<sequence>MAFDNRRLADLAAHDAFIQRHNGPGDEDVATMLASLDMDSLDTLVQRTVPADIRMDRELNLDPPRSEAEALDYLKRLARQNRVAKSYIGQGYHDTHLPQVIQRNVLENPGWYTAYTPYQPEIAQGRLEGLLNFQQMVMDLTGMDLANASLLDEATAAAEAMALCRRANKKAKSDVFFIADNVLPQTLDVVRTRAAYFGFELLVAPVEELADADVFGALLQYPGDGGQVRDMAPLLEAAKDRGVMTCVAADIMSLVLLKEPGALGADIVVGSSQRFGVPMGYGGPHAAFFATTDKLKRSIPGRIIGVSRDTRGNPALRMAMQTREQHIRREKATSNICTAQALLANIAGFYAVYHGAEGLRTIAGRIHRLTTLLAMGLEEKGVALAHDSWFDTLRLTGVDAGKIHGRAMTHEINLRYFPGGDVAVSLDETTTAHDLDTLFDVLLGEEHGLSVSGLDERAIAESRTGIPAACRRESAFLTHPTFQRYRSETEMLRYLKRLENKDLSLTHAMIPLGSCTMKLNATSEMVPITWPEFAGIHPFAPRDQVAGYRQMIDELAAFLVEITGYDHISMQPNSGAQGEYAGLVAIRRYQASVGEGHRDVCLIPSSAHGTNPASAAMVQMKVVVVECDTFGNIDLADLRRKAEAHSANLSAIMITYPSTHGVFEQSVREVCEIVHQHGGQVYVDGANMNAQVGLTRPGDFGGDVSHLNLHKTFCIPHGGGGPGMGPIGVKAHLAPFVSNHVVTPIDGVNADCGAVSAAAFGSAAILPISWAYIKMMGAKGLRRATELAILNANYVAKRLEDHYPVLYKGVNGTVAHECIIDIRPLKSSSGISEEDIAKRLMDYGFHAPTMSFPVPGTLMIEPTESESRYEIDRFCDAMIAIREEIANVERGEWPVDDNPLTRAPHTMADLMDAAWKRPYSRELGAFPSPAVKAAKIWPAVNRVDNVFGDRQLICSCPSIDEYRD</sequence>
<dbReference type="AlphaFoldDB" id="A0A2N7UPS9"/>
<reference evidence="12 13" key="1">
    <citation type="submission" date="2018-01" db="EMBL/GenBank/DDBJ databases">
        <title>Halomonas endophytica sp. nov., isolated from storage liquid in the stems of Populus euphratica.</title>
        <authorList>
            <person name="Chen C."/>
        </authorList>
    </citation>
    <scope>NUCLEOTIDE SEQUENCE [LARGE SCALE GENOMIC DNA]</scope>
    <source>
        <strain evidence="12 13">BZ-SZ-XJ27</strain>
    </source>
</reference>
<dbReference type="Pfam" id="PF21478">
    <property type="entry name" value="GcvP2_C"/>
    <property type="match status" value="1"/>
</dbReference>
<dbReference type="RefSeq" id="WP_102586559.1">
    <property type="nucleotide sequence ID" value="NZ_BNAE01000001.1"/>
</dbReference>
<dbReference type="GO" id="GO:0005829">
    <property type="term" value="C:cytosol"/>
    <property type="evidence" value="ECO:0007669"/>
    <property type="project" value="TreeGrafter"/>
</dbReference>
<dbReference type="Proteomes" id="UP000235547">
    <property type="component" value="Unassembled WGS sequence"/>
</dbReference>
<dbReference type="Pfam" id="PF02347">
    <property type="entry name" value="GDC-P"/>
    <property type="match status" value="2"/>
</dbReference>
<dbReference type="SUPFAM" id="SSF53383">
    <property type="entry name" value="PLP-dependent transferases"/>
    <property type="match status" value="2"/>
</dbReference>
<dbReference type="InterPro" id="IPR015421">
    <property type="entry name" value="PyrdxlP-dep_Trfase_major"/>
</dbReference>
<dbReference type="FunFam" id="3.90.1150.10:FF:000007">
    <property type="entry name" value="Glycine dehydrogenase (decarboxylating), mitochondrial"/>
    <property type="match status" value="1"/>
</dbReference>
<dbReference type="Gene3D" id="3.90.1150.10">
    <property type="entry name" value="Aspartate Aminotransferase, domain 1"/>
    <property type="match status" value="2"/>
</dbReference>
<keyword evidence="13" id="KW-1185">Reference proteome</keyword>
<dbReference type="EC" id="1.4.4.2" evidence="8"/>
<evidence type="ECO:0000313" key="13">
    <source>
        <dbReference type="Proteomes" id="UP000235547"/>
    </source>
</evidence>
<dbReference type="GO" id="GO:0019464">
    <property type="term" value="P:glycine decarboxylation via glycine cleavage system"/>
    <property type="evidence" value="ECO:0007669"/>
    <property type="project" value="UniProtKB-UniRule"/>
</dbReference>
<feature type="domain" description="Glycine cleavage system P-protein N-terminal" evidence="10">
    <location>
        <begin position="19"/>
        <end position="442"/>
    </location>
</feature>
<dbReference type="NCBIfam" id="TIGR00461">
    <property type="entry name" value="gcvP"/>
    <property type="match status" value="1"/>
</dbReference>
<evidence type="ECO:0000256" key="4">
    <source>
        <dbReference type="ARBA" id="ARBA00011690"/>
    </source>
</evidence>
<feature type="modified residue" description="N6-(pyridoxal phosphate)lysine" evidence="8 9">
    <location>
        <position position="711"/>
    </location>
</feature>
<dbReference type="PANTHER" id="PTHR11773">
    <property type="entry name" value="GLYCINE DEHYDROGENASE, DECARBOXYLATING"/>
    <property type="match status" value="1"/>
</dbReference>
<keyword evidence="6 8" id="KW-0560">Oxidoreductase</keyword>
<evidence type="ECO:0000256" key="6">
    <source>
        <dbReference type="ARBA" id="ARBA00023002"/>
    </source>
</evidence>
<evidence type="ECO:0000313" key="12">
    <source>
        <dbReference type="EMBL" id="PMR82411.1"/>
    </source>
</evidence>
<evidence type="ECO:0000256" key="5">
    <source>
        <dbReference type="ARBA" id="ARBA00022898"/>
    </source>
</evidence>
<comment type="catalytic activity">
    <reaction evidence="7 8">
        <text>N(6)-[(R)-lipoyl]-L-lysyl-[glycine-cleavage complex H protein] + glycine + H(+) = N(6)-[(R)-S(8)-aminomethyldihydrolipoyl]-L-lysyl-[glycine-cleavage complex H protein] + CO2</text>
        <dbReference type="Rhea" id="RHEA:24304"/>
        <dbReference type="Rhea" id="RHEA-COMP:10494"/>
        <dbReference type="Rhea" id="RHEA-COMP:10495"/>
        <dbReference type="ChEBI" id="CHEBI:15378"/>
        <dbReference type="ChEBI" id="CHEBI:16526"/>
        <dbReference type="ChEBI" id="CHEBI:57305"/>
        <dbReference type="ChEBI" id="CHEBI:83099"/>
        <dbReference type="ChEBI" id="CHEBI:83143"/>
        <dbReference type="EC" id="1.4.4.2"/>
    </reaction>
</comment>
<evidence type="ECO:0000256" key="1">
    <source>
        <dbReference type="ARBA" id="ARBA00001933"/>
    </source>
</evidence>
<dbReference type="InterPro" id="IPR015424">
    <property type="entry name" value="PyrdxlP-dep_Trfase"/>
</dbReference>
<evidence type="ECO:0000256" key="8">
    <source>
        <dbReference type="HAMAP-Rule" id="MF_00711"/>
    </source>
</evidence>
<dbReference type="InterPro" id="IPR049315">
    <property type="entry name" value="GDC-P_N"/>
</dbReference>
<evidence type="ECO:0000256" key="9">
    <source>
        <dbReference type="PIRSR" id="PIRSR603437-50"/>
    </source>
</evidence>
<dbReference type="HAMAP" id="MF_00711">
    <property type="entry name" value="GcvP"/>
    <property type="match status" value="1"/>
</dbReference>
<evidence type="ECO:0000259" key="10">
    <source>
        <dbReference type="Pfam" id="PF02347"/>
    </source>
</evidence>
<comment type="caution">
    <text evidence="12">The sequence shown here is derived from an EMBL/GenBank/DDBJ whole genome shotgun (WGS) entry which is preliminary data.</text>
</comment>
<dbReference type="InterPro" id="IPR049316">
    <property type="entry name" value="GDC-P_C"/>
</dbReference>
<dbReference type="EMBL" id="PNRG01000004">
    <property type="protein sequence ID" value="PMR82411.1"/>
    <property type="molecule type" value="Genomic_DNA"/>
</dbReference>
<dbReference type="Gene3D" id="3.40.640.10">
    <property type="entry name" value="Type I PLP-dependent aspartate aminotransferase-like (Major domain)"/>
    <property type="match status" value="2"/>
</dbReference>
<dbReference type="GO" id="GO:0004375">
    <property type="term" value="F:glycine dehydrogenase (decarboxylating) activity"/>
    <property type="evidence" value="ECO:0007669"/>
    <property type="project" value="UniProtKB-EC"/>
</dbReference>
<dbReference type="InterPro" id="IPR003437">
    <property type="entry name" value="GcvP"/>
</dbReference>
<evidence type="ECO:0000259" key="11">
    <source>
        <dbReference type="Pfam" id="PF21478"/>
    </source>
</evidence>
<feature type="domain" description="Glycine dehydrogenase C-terminal" evidence="11">
    <location>
        <begin position="784"/>
        <end position="905"/>
    </location>
</feature>
<feature type="domain" description="Glycine cleavage system P-protein N-terminal" evidence="10">
    <location>
        <begin position="481"/>
        <end position="733"/>
    </location>
</feature>
<evidence type="ECO:0000256" key="7">
    <source>
        <dbReference type="ARBA" id="ARBA00049026"/>
    </source>
</evidence>
<name>A0A2N7UPS9_9GAMM</name>
<dbReference type="OrthoDB" id="9801272at2"/>
<organism evidence="12 13">
    <name type="scientific">Halomonas urumqiensis</name>
    <dbReference type="NCBI Taxonomy" id="1684789"/>
    <lineage>
        <taxon>Bacteria</taxon>
        <taxon>Pseudomonadati</taxon>
        <taxon>Pseudomonadota</taxon>
        <taxon>Gammaproteobacteria</taxon>
        <taxon>Oceanospirillales</taxon>
        <taxon>Halomonadaceae</taxon>
        <taxon>Halomonas</taxon>
    </lineage>
</organism>
<dbReference type="CDD" id="cd00613">
    <property type="entry name" value="GDC-P"/>
    <property type="match status" value="2"/>
</dbReference>
<comment type="function">
    <text evidence="2 8">The glycine cleavage system catalyzes the degradation of glycine. The P protein binds the alpha-amino group of glycine through its pyridoxal phosphate cofactor; CO(2) is released and the remaining methylamine moiety is then transferred to the lipoamide cofactor of the H protein.</text>
</comment>
<comment type="similarity">
    <text evidence="3 8">Belongs to the GcvP family.</text>
</comment>
<gene>
    <name evidence="8 12" type="primary">gcvP</name>
    <name evidence="12" type="ORF">C1H70_01430</name>
</gene>
<dbReference type="NCBIfam" id="NF003346">
    <property type="entry name" value="PRK04366.1"/>
    <property type="match status" value="1"/>
</dbReference>
<comment type="cofactor">
    <cofactor evidence="1 8 9">
        <name>pyridoxal 5'-phosphate</name>
        <dbReference type="ChEBI" id="CHEBI:597326"/>
    </cofactor>
</comment>
<evidence type="ECO:0000256" key="3">
    <source>
        <dbReference type="ARBA" id="ARBA00010756"/>
    </source>
</evidence>
<dbReference type="GO" id="GO:0005960">
    <property type="term" value="C:glycine cleavage complex"/>
    <property type="evidence" value="ECO:0007669"/>
    <property type="project" value="TreeGrafter"/>
</dbReference>
<evidence type="ECO:0000256" key="2">
    <source>
        <dbReference type="ARBA" id="ARBA00003788"/>
    </source>
</evidence>
<dbReference type="InterPro" id="IPR020581">
    <property type="entry name" value="GDC_P"/>
</dbReference>
<comment type="subunit">
    <text evidence="4 8">The glycine cleavage system is composed of four proteins: P, T, L and H.</text>
</comment>
<dbReference type="FunFam" id="3.40.640.10:FF:000007">
    <property type="entry name" value="glycine dehydrogenase (Decarboxylating), mitochondrial"/>
    <property type="match status" value="1"/>
</dbReference>
<proteinExistence type="inferred from homology"/>
<keyword evidence="5 8" id="KW-0663">Pyridoxal phosphate</keyword>
<accession>A0A2N7UPS9</accession>
<dbReference type="GO" id="GO:0016594">
    <property type="term" value="F:glycine binding"/>
    <property type="evidence" value="ECO:0007669"/>
    <property type="project" value="TreeGrafter"/>
</dbReference>
<dbReference type="PANTHER" id="PTHR11773:SF13">
    <property type="entry name" value="GLYCINE DEHYDROGENASE (DECARBOXYLATING)"/>
    <property type="match status" value="1"/>
</dbReference>
<dbReference type="GO" id="GO:0030170">
    <property type="term" value="F:pyridoxal phosphate binding"/>
    <property type="evidence" value="ECO:0007669"/>
    <property type="project" value="TreeGrafter"/>
</dbReference>
<dbReference type="InterPro" id="IPR015422">
    <property type="entry name" value="PyrdxlP-dep_Trfase_small"/>
</dbReference>
<dbReference type="FunFam" id="3.40.640.10:FF:000005">
    <property type="entry name" value="Glycine dehydrogenase (decarboxylating), mitochondrial"/>
    <property type="match status" value="1"/>
</dbReference>